<keyword evidence="3" id="KW-1185">Reference proteome</keyword>
<dbReference type="Proteomes" id="UP000018296">
    <property type="component" value="Unassembled WGS sequence"/>
</dbReference>
<sequence length="77" mass="7983">MGADNKKCSCSGISGKELVVGGIIGGVVGAFVALLFAPKSGEEIRKDLSVKECVDNGVDKVKQVVANLLNKDSEPYS</sequence>
<accession>V6J8V2</accession>
<evidence type="ECO:0000256" key="1">
    <source>
        <dbReference type="SAM" id="Phobius"/>
    </source>
</evidence>
<dbReference type="PANTHER" id="PTHR35792:SF1">
    <property type="entry name" value="SLL0268 PROTEIN"/>
    <property type="match status" value="1"/>
</dbReference>
<dbReference type="PANTHER" id="PTHR35792">
    <property type="entry name" value="GENERAL STRESS PROTEIN"/>
    <property type="match status" value="1"/>
</dbReference>
<protein>
    <submittedName>
        <fullName evidence="2">General stress protein</fullName>
    </submittedName>
</protein>
<name>V6J8V2_9BACL</name>
<organism evidence="2 3">
    <name type="scientific">Sporolactobacillus laevolacticus DSM 442</name>
    <dbReference type="NCBI Taxonomy" id="1395513"/>
    <lineage>
        <taxon>Bacteria</taxon>
        <taxon>Bacillati</taxon>
        <taxon>Bacillota</taxon>
        <taxon>Bacilli</taxon>
        <taxon>Bacillales</taxon>
        <taxon>Sporolactobacillaceae</taxon>
        <taxon>Sporolactobacillus</taxon>
    </lineage>
</organism>
<dbReference type="InterPro" id="IPR024623">
    <property type="entry name" value="YtxH"/>
</dbReference>
<keyword evidence="1" id="KW-1133">Transmembrane helix</keyword>
<dbReference type="PATRIC" id="fig|1395513.3.peg.763"/>
<reference evidence="2 3" key="1">
    <citation type="journal article" date="2013" name="Genome Announc.">
        <title>Genome Sequence of Sporolactobacillus laevolacticus DSM442, an Efficient Polymer-Grade D-Lactate Producer from Agricultural Waste Cottonseed as a Nitrogen Source.</title>
        <authorList>
            <person name="Wang H."/>
            <person name="Wang L."/>
            <person name="Ju J."/>
            <person name="Yu B."/>
            <person name="Ma Y."/>
        </authorList>
    </citation>
    <scope>NUCLEOTIDE SEQUENCE [LARGE SCALE GENOMIC DNA]</scope>
    <source>
        <strain evidence="2 3">DSM 442</strain>
    </source>
</reference>
<gene>
    <name evidence="2" type="ORF">P343_03735</name>
</gene>
<dbReference type="Pfam" id="PF12732">
    <property type="entry name" value="YtxH"/>
    <property type="match status" value="1"/>
</dbReference>
<evidence type="ECO:0000313" key="2">
    <source>
        <dbReference type="EMBL" id="EST13199.1"/>
    </source>
</evidence>
<dbReference type="STRING" id="1395513.P343_03735"/>
<dbReference type="OrthoDB" id="2990763at2"/>
<dbReference type="EMBL" id="AWTC01000002">
    <property type="protein sequence ID" value="EST13199.1"/>
    <property type="molecule type" value="Genomic_DNA"/>
</dbReference>
<feature type="transmembrane region" description="Helical" evidence="1">
    <location>
        <begin position="18"/>
        <end position="37"/>
    </location>
</feature>
<dbReference type="RefSeq" id="WP_023509054.1">
    <property type="nucleotide sequence ID" value="NZ_AWTC01000002.1"/>
</dbReference>
<comment type="caution">
    <text evidence="2">The sequence shown here is derived from an EMBL/GenBank/DDBJ whole genome shotgun (WGS) entry which is preliminary data.</text>
</comment>
<keyword evidence="1" id="KW-0812">Transmembrane</keyword>
<keyword evidence="1" id="KW-0472">Membrane</keyword>
<proteinExistence type="predicted"/>
<dbReference type="AlphaFoldDB" id="V6J8V2"/>
<dbReference type="InterPro" id="IPR052928">
    <property type="entry name" value="Desiccation-related_membrane"/>
</dbReference>
<evidence type="ECO:0000313" key="3">
    <source>
        <dbReference type="Proteomes" id="UP000018296"/>
    </source>
</evidence>